<dbReference type="AlphaFoldDB" id="A0A6L8VDQ5"/>
<name>A0A6L8VDQ5_9RHOB</name>
<evidence type="ECO:0008006" key="3">
    <source>
        <dbReference type="Google" id="ProtNLM"/>
    </source>
</evidence>
<organism evidence="1 2">
    <name type="scientific">Frigidibacter albus</name>
    <dbReference type="NCBI Taxonomy" id="1465486"/>
    <lineage>
        <taxon>Bacteria</taxon>
        <taxon>Pseudomonadati</taxon>
        <taxon>Pseudomonadota</taxon>
        <taxon>Alphaproteobacteria</taxon>
        <taxon>Rhodobacterales</taxon>
        <taxon>Paracoccaceae</taxon>
        <taxon>Frigidibacter</taxon>
    </lineage>
</organism>
<reference evidence="1 2" key="1">
    <citation type="submission" date="2020-01" db="EMBL/GenBank/DDBJ databases">
        <title>Frigidibacter albus SP32T (=CGMCC 1.13995T).</title>
        <authorList>
            <person name="Liao X."/>
        </authorList>
    </citation>
    <scope>NUCLEOTIDE SEQUENCE [LARGE SCALE GENOMIC DNA]</scope>
    <source>
        <strain evidence="1 2">SP32</strain>
    </source>
</reference>
<proteinExistence type="predicted"/>
<dbReference type="Proteomes" id="UP000477083">
    <property type="component" value="Unassembled WGS sequence"/>
</dbReference>
<dbReference type="EMBL" id="WWNR01000002">
    <property type="protein sequence ID" value="MZQ88437.1"/>
    <property type="molecule type" value="Genomic_DNA"/>
</dbReference>
<gene>
    <name evidence="1" type="ORF">GS660_04905</name>
</gene>
<dbReference type="RefSeq" id="WP_161343979.1">
    <property type="nucleotide sequence ID" value="NZ_BMGW01000002.1"/>
</dbReference>
<evidence type="ECO:0000313" key="2">
    <source>
        <dbReference type="Proteomes" id="UP000477083"/>
    </source>
</evidence>
<keyword evidence="2" id="KW-1185">Reference proteome</keyword>
<evidence type="ECO:0000313" key="1">
    <source>
        <dbReference type="EMBL" id="MZQ88437.1"/>
    </source>
</evidence>
<sequence length="329" mass="37111">MIQKGFSWQENGDHHVWVYRNGVAPEQTVTRKFGRLNSFYGNAGSAADTNITDFENLIQGFIQETRAKPDGYELDTRLSASLVSHLEMRSLFLRDEISRLGDRVAKFILDKMSSKKHYTMMMSSYLTNHPELLDQQMEKHGIAAELRPAVREAFMLALPQKLKESASDMAVLAQQLYRMMSESLAETAKSSHNKALEGDFSEIDRTRSHLQMTFRVFRATDAELILPDTSLAFFRESGCAPVSNKGDRVEAVVVPLAKRVAIVGRRDPNFVRDSSTIRRALASCAHEAFLSNVTSPELQALSRRIGKNARLISEADLAKIVRFERLLKV</sequence>
<accession>A0A6L8VDQ5</accession>
<protein>
    <recommendedName>
        <fullName evidence="3">DUF4238 domain-containing protein</fullName>
    </recommendedName>
</protein>
<comment type="caution">
    <text evidence="1">The sequence shown here is derived from an EMBL/GenBank/DDBJ whole genome shotgun (WGS) entry which is preliminary data.</text>
</comment>